<feature type="region of interest" description="Disordered" evidence="1">
    <location>
        <begin position="181"/>
        <end position="260"/>
    </location>
</feature>
<comment type="caution">
    <text evidence="2">The sequence shown here is derived from an EMBL/GenBank/DDBJ whole genome shotgun (WGS) entry which is preliminary data.</text>
</comment>
<accession>A0A9P3G6I7</accession>
<evidence type="ECO:0000256" key="1">
    <source>
        <dbReference type="SAM" id="MobiDB-lite"/>
    </source>
</evidence>
<gene>
    <name evidence="2" type="ORF">PsYK624_063130</name>
</gene>
<organism evidence="2 3">
    <name type="scientific">Phanerochaete sordida</name>
    <dbReference type="NCBI Taxonomy" id="48140"/>
    <lineage>
        <taxon>Eukaryota</taxon>
        <taxon>Fungi</taxon>
        <taxon>Dikarya</taxon>
        <taxon>Basidiomycota</taxon>
        <taxon>Agaricomycotina</taxon>
        <taxon>Agaricomycetes</taxon>
        <taxon>Polyporales</taxon>
        <taxon>Phanerochaetaceae</taxon>
        <taxon>Phanerochaete</taxon>
    </lineage>
</organism>
<name>A0A9P3G6I7_9APHY</name>
<feature type="compositionally biased region" description="Basic and acidic residues" evidence="1">
    <location>
        <begin position="74"/>
        <end position="83"/>
    </location>
</feature>
<evidence type="ECO:0000313" key="2">
    <source>
        <dbReference type="EMBL" id="GJE90187.1"/>
    </source>
</evidence>
<evidence type="ECO:0000313" key="3">
    <source>
        <dbReference type="Proteomes" id="UP000703269"/>
    </source>
</evidence>
<dbReference type="AlphaFoldDB" id="A0A9P3G6I7"/>
<feature type="compositionally biased region" description="Polar residues" evidence="1">
    <location>
        <begin position="127"/>
        <end position="141"/>
    </location>
</feature>
<sequence length="260" mass="27854">MFLPSSEPSPAAEEAEGSGGGLHEKPAESQKTPSTTIPSSDTTTVPTSKNARAVIPSIHEVPDYVPSARKTRRREQPGSRDQRNFFTSQRYARSDVYLGGRSPQNSKLAQNRAVYSGRWASKMPTPTLLSSSAQSGPSTTGGAHGGEDNRKKSRTFQPPFRRALSTYISAFTGLWPPENNTVAGRHPVSPGAPISDAAQATTSSLQRKLGETTAASAEDPQPEGGAQALSSSASQEKKKKRSLSSRFWKIMRGVAKGRKD</sequence>
<feature type="region of interest" description="Disordered" evidence="1">
    <location>
        <begin position="1"/>
        <end position="159"/>
    </location>
</feature>
<dbReference type="EMBL" id="BPQB01000015">
    <property type="protein sequence ID" value="GJE90187.1"/>
    <property type="molecule type" value="Genomic_DNA"/>
</dbReference>
<feature type="compositionally biased region" description="Low complexity" evidence="1">
    <location>
        <begin position="223"/>
        <end position="234"/>
    </location>
</feature>
<feature type="compositionally biased region" description="Low complexity" evidence="1">
    <location>
        <begin position="1"/>
        <end position="12"/>
    </location>
</feature>
<protein>
    <submittedName>
        <fullName evidence="2">Uncharacterized protein</fullName>
    </submittedName>
</protein>
<feature type="compositionally biased region" description="Low complexity" evidence="1">
    <location>
        <begin position="32"/>
        <end position="48"/>
    </location>
</feature>
<keyword evidence="3" id="KW-1185">Reference proteome</keyword>
<reference evidence="2 3" key="1">
    <citation type="submission" date="2021-08" db="EMBL/GenBank/DDBJ databases">
        <title>Draft Genome Sequence of Phanerochaete sordida strain YK-624.</title>
        <authorList>
            <person name="Mori T."/>
            <person name="Dohra H."/>
            <person name="Suzuki T."/>
            <person name="Kawagishi H."/>
            <person name="Hirai H."/>
        </authorList>
    </citation>
    <scope>NUCLEOTIDE SEQUENCE [LARGE SCALE GENOMIC DNA]</scope>
    <source>
        <strain evidence="2 3">YK-624</strain>
    </source>
</reference>
<proteinExistence type="predicted"/>
<dbReference type="Proteomes" id="UP000703269">
    <property type="component" value="Unassembled WGS sequence"/>
</dbReference>